<evidence type="ECO:0000256" key="2">
    <source>
        <dbReference type="ARBA" id="ARBA00023015"/>
    </source>
</evidence>
<dbReference type="PANTHER" id="PTHR43133">
    <property type="entry name" value="RNA POLYMERASE ECF-TYPE SIGMA FACTO"/>
    <property type="match status" value="1"/>
</dbReference>
<dbReference type="InterPro" id="IPR014325">
    <property type="entry name" value="RNA_pol_sigma-E_actinobac"/>
</dbReference>
<dbReference type="NCBIfam" id="TIGR02983">
    <property type="entry name" value="SigE-fam_strep"/>
    <property type="match status" value="1"/>
</dbReference>
<protein>
    <submittedName>
        <fullName evidence="8">SigE family RNA polymerase sigma factor</fullName>
    </submittedName>
</protein>
<dbReference type="PANTHER" id="PTHR43133:SF50">
    <property type="entry name" value="ECF RNA POLYMERASE SIGMA FACTOR SIGM"/>
    <property type="match status" value="1"/>
</dbReference>
<keyword evidence="2" id="KW-0805">Transcription regulation</keyword>
<name>A0ABT5GHZ1_9MICO</name>
<comment type="similarity">
    <text evidence="1">Belongs to the sigma-70 factor family. ECF subfamily.</text>
</comment>
<dbReference type="InterPro" id="IPR039425">
    <property type="entry name" value="RNA_pol_sigma-70-like"/>
</dbReference>
<feature type="domain" description="RNA polymerase sigma factor 70 region 4 type 2" evidence="7">
    <location>
        <begin position="106"/>
        <end position="157"/>
    </location>
</feature>
<reference evidence="8 9" key="1">
    <citation type="submission" date="2022-11" db="EMBL/GenBank/DDBJ databases">
        <title>Anaerobic phenanthrene biodegradation by a DNRA strain PheN6.</title>
        <authorList>
            <person name="Zhang Z."/>
        </authorList>
    </citation>
    <scope>NUCLEOTIDE SEQUENCE [LARGE SCALE GENOMIC DNA]</scope>
    <source>
        <strain evidence="8 9">PheN6</strain>
    </source>
</reference>
<dbReference type="EMBL" id="JAPFQL010000041">
    <property type="protein sequence ID" value="MDC5697719.1"/>
    <property type="molecule type" value="Genomic_DNA"/>
</dbReference>
<evidence type="ECO:0000313" key="9">
    <source>
        <dbReference type="Proteomes" id="UP001150259"/>
    </source>
</evidence>
<dbReference type="Gene3D" id="1.10.1740.10">
    <property type="match status" value="1"/>
</dbReference>
<proteinExistence type="inferred from homology"/>
<dbReference type="CDD" id="cd06171">
    <property type="entry name" value="Sigma70_r4"/>
    <property type="match status" value="1"/>
</dbReference>
<sequence>MATSHDEEFTAFAAASLPQLRRTAYLVCGDWHRAEDVVQDALIRLYRVWRRVERQEALLAYARRTTIRLLVDESRRPWRRERPTAGHGADSWVSASSAGAVDERDVIVRALSTLPPRRRACVVLRYYHDLSVRETADVLGCSEGTVKSQTAHALATLRAVLGDLDLVKGTSS</sequence>
<comment type="caution">
    <text evidence="8">The sequence shown here is derived from an EMBL/GenBank/DDBJ whole genome shotgun (WGS) entry which is preliminary data.</text>
</comment>
<dbReference type="NCBIfam" id="TIGR02937">
    <property type="entry name" value="sigma70-ECF"/>
    <property type="match status" value="1"/>
</dbReference>
<keyword evidence="9" id="KW-1185">Reference proteome</keyword>
<dbReference type="Gene3D" id="1.10.10.10">
    <property type="entry name" value="Winged helix-like DNA-binding domain superfamily/Winged helix DNA-binding domain"/>
    <property type="match status" value="1"/>
</dbReference>
<dbReference type="InterPro" id="IPR013324">
    <property type="entry name" value="RNA_pol_sigma_r3/r4-like"/>
</dbReference>
<gene>
    <name evidence="8" type="ORF">OO014_10645</name>
</gene>
<accession>A0ABT5GHZ1</accession>
<feature type="domain" description="RNA polymerase sigma-70 region 2" evidence="6">
    <location>
        <begin position="15"/>
        <end position="79"/>
    </location>
</feature>
<evidence type="ECO:0000313" key="8">
    <source>
        <dbReference type="EMBL" id="MDC5697719.1"/>
    </source>
</evidence>
<dbReference type="InterPro" id="IPR036388">
    <property type="entry name" value="WH-like_DNA-bd_sf"/>
</dbReference>
<evidence type="ECO:0000259" key="6">
    <source>
        <dbReference type="Pfam" id="PF04542"/>
    </source>
</evidence>
<evidence type="ECO:0000256" key="5">
    <source>
        <dbReference type="ARBA" id="ARBA00023163"/>
    </source>
</evidence>
<dbReference type="InterPro" id="IPR007627">
    <property type="entry name" value="RNA_pol_sigma70_r2"/>
</dbReference>
<keyword evidence="3" id="KW-0731">Sigma factor</keyword>
<evidence type="ECO:0000259" key="7">
    <source>
        <dbReference type="Pfam" id="PF08281"/>
    </source>
</evidence>
<keyword evidence="5" id="KW-0804">Transcription</keyword>
<dbReference type="Pfam" id="PF04542">
    <property type="entry name" value="Sigma70_r2"/>
    <property type="match status" value="1"/>
</dbReference>
<dbReference type="RefSeq" id="WP_272462295.1">
    <property type="nucleotide sequence ID" value="NZ_JAPFQL010000041.1"/>
</dbReference>
<evidence type="ECO:0000256" key="4">
    <source>
        <dbReference type="ARBA" id="ARBA00023125"/>
    </source>
</evidence>
<dbReference type="SUPFAM" id="SSF88946">
    <property type="entry name" value="Sigma2 domain of RNA polymerase sigma factors"/>
    <property type="match status" value="1"/>
</dbReference>
<evidence type="ECO:0000256" key="3">
    <source>
        <dbReference type="ARBA" id="ARBA00023082"/>
    </source>
</evidence>
<organism evidence="8 9">
    <name type="scientific">Intrasporangium calvum</name>
    <dbReference type="NCBI Taxonomy" id="53358"/>
    <lineage>
        <taxon>Bacteria</taxon>
        <taxon>Bacillati</taxon>
        <taxon>Actinomycetota</taxon>
        <taxon>Actinomycetes</taxon>
        <taxon>Micrococcales</taxon>
        <taxon>Intrasporangiaceae</taxon>
        <taxon>Intrasporangium</taxon>
    </lineage>
</organism>
<dbReference type="SUPFAM" id="SSF88659">
    <property type="entry name" value="Sigma3 and sigma4 domains of RNA polymerase sigma factors"/>
    <property type="match status" value="1"/>
</dbReference>
<dbReference type="InterPro" id="IPR014284">
    <property type="entry name" value="RNA_pol_sigma-70_dom"/>
</dbReference>
<dbReference type="InterPro" id="IPR013325">
    <property type="entry name" value="RNA_pol_sigma_r2"/>
</dbReference>
<keyword evidence="4" id="KW-0238">DNA-binding</keyword>
<dbReference type="InterPro" id="IPR013249">
    <property type="entry name" value="RNA_pol_sigma70_r4_t2"/>
</dbReference>
<evidence type="ECO:0000256" key="1">
    <source>
        <dbReference type="ARBA" id="ARBA00010641"/>
    </source>
</evidence>
<dbReference type="Pfam" id="PF08281">
    <property type="entry name" value="Sigma70_r4_2"/>
    <property type="match status" value="1"/>
</dbReference>
<dbReference type="Proteomes" id="UP001150259">
    <property type="component" value="Unassembled WGS sequence"/>
</dbReference>